<accession>A0A6C0KGZ3</accession>
<dbReference type="Gene3D" id="3.40.630.30">
    <property type="match status" value="1"/>
</dbReference>
<organism evidence="1">
    <name type="scientific">viral metagenome</name>
    <dbReference type="NCBI Taxonomy" id="1070528"/>
    <lineage>
        <taxon>unclassified sequences</taxon>
        <taxon>metagenomes</taxon>
        <taxon>organismal metagenomes</taxon>
    </lineage>
</organism>
<name>A0A6C0KGZ3_9ZZZZ</name>
<proteinExistence type="predicted"/>
<dbReference type="EMBL" id="MN740883">
    <property type="protein sequence ID" value="QHU16471.1"/>
    <property type="molecule type" value="Genomic_DNA"/>
</dbReference>
<evidence type="ECO:0000313" key="1">
    <source>
        <dbReference type="EMBL" id="QHU16471.1"/>
    </source>
</evidence>
<dbReference type="AlphaFoldDB" id="A0A6C0KGZ3"/>
<evidence type="ECO:0008006" key="2">
    <source>
        <dbReference type="Google" id="ProtNLM"/>
    </source>
</evidence>
<sequence>MEYIFTFVCSIDTKLLKKIKNIDTKVLISKDKDVYYFKNINQVKKYIYEKNIVFIEREDKKNIGYFGYKICDNTCSIGPIHVKNKYKSNVNKYFNLFIDDIINEYNIRYIILYLSPLMINEILFFQTLGFKYNTEYQNGQCITMIKDLFFV</sequence>
<reference evidence="1" key="1">
    <citation type="journal article" date="2020" name="Nature">
        <title>Giant virus diversity and host interactions through global metagenomics.</title>
        <authorList>
            <person name="Schulz F."/>
            <person name="Roux S."/>
            <person name="Paez-Espino D."/>
            <person name="Jungbluth S."/>
            <person name="Walsh D.A."/>
            <person name="Denef V.J."/>
            <person name="McMahon K.D."/>
            <person name="Konstantinidis K.T."/>
            <person name="Eloe-Fadrosh E.A."/>
            <person name="Kyrpides N.C."/>
            <person name="Woyke T."/>
        </authorList>
    </citation>
    <scope>NUCLEOTIDE SEQUENCE</scope>
    <source>
        <strain evidence="1">GVMAG-S-3300011013-78</strain>
    </source>
</reference>
<protein>
    <recommendedName>
        <fullName evidence="2">N-acetyltransferase domain-containing protein</fullName>
    </recommendedName>
</protein>